<organism evidence="1 2">
    <name type="scientific">Lysinibacillus pakistanensis</name>
    <dbReference type="NCBI Taxonomy" id="759811"/>
    <lineage>
        <taxon>Bacteria</taxon>
        <taxon>Bacillati</taxon>
        <taxon>Bacillota</taxon>
        <taxon>Bacilli</taxon>
        <taxon>Bacillales</taxon>
        <taxon>Bacillaceae</taxon>
        <taxon>Lysinibacillus</taxon>
    </lineage>
</organism>
<protein>
    <submittedName>
        <fullName evidence="1">Uncharacterized protein</fullName>
    </submittedName>
</protein>
<keyword evidence="2" id="KW-1185">Reference proteome</keyword>
<reference evidence="1 2" key="1">
    <citation type="submission" date="2019-11" db="EMBL/GenBank/DDBJ databases">
        <title>Whole Genome Sequencing and Comparative Genomic Analyses of Lysinibacillus pakistanensis LZH-9, a Halotolerant Strain with Excellent COD Removal Capability.</title>
        <authorList>
            <person name="Zhou H."/>
        </authorList>
    </citation>
    <scope>NUCLEOTIDE SEQUENCE [LARGE SCALE GENOMIC DNA]</scope>
    <source>
        <strain evidence="1 2">LZH-9</strain>
    </source>
</reference>
<evidence type="ECO:0000313" key="2">
    <source>
        <dbReference type="Proteomes" id="UP000373269"/>
    </source>
</evidence>
<sequence>MDGERGNELKTIPSIETQQHMHAFFMKTSAPRIYKKQLEEEQKRKEMESQNKIRIKKSNKNKHLLRQVFFGGGKIKRNGILFPTYLNIFTNMPTKNINN</sequence>
<dbReference type="RefSeq" id="WP_369593518.1">
    <property type="nucleotide sequence ID" value="NZ_CP045835.1"/>
</dbReference>
<dbReference type="EMBL" id="CP045835">
    <property type="protein sequence ID" value="QGG52731.1"/>
    <property type="molecule type" value="Genomic_DNA"/>
</dbReference>
<dbReference type="Proteomes" id="UP000373269">
    <property type="component" value="Chromosome"/>
</dbReference>
<gene>
    <name evidence="1" type="ORF">GDS87_18120</name>
</gene>
<proteinExistence type="predicted"/>
<name>A0ABX6DD49_9BACI</name>
<accession>A0ABX6DD49</accession>
<evidence type="ECO:0000313" key="1">
    <source>
        <dbReference type="EMBL" id="QGG52731.1"/>
    </source>
</evidence>